<sequence>MALCMFDCYMSASEIADEELRELTRQKAMYSVQPSIDGRLSWGASDAGRAIFHLIRRGKL</sequence>
<accession>A0A4V1L369</accession>
<proteinExistence type="predicted"/>
<protein>
    <submittedName>
        <fullName evidence="1">Uncharacterized protein</fullName>
    </submittedName>
</protein>
<comment type="caution">
    <text evidence="1">The sequence shown here is derived from an EMBL/GenBank/DDBJ whole genome shotgun (WGS) entry which is preliminary data.</text>
</comment>
<name>A0A4V1L369_9BRAD</name>
<dbReference type="Proteomes" id="UP000289546">
    <property type="component" value="Unassembled WGS sequence"/>
</dbReference>
<dbReference type="AlphaFoldDB" id="A0A4V1L369"/>
<dbReference type="EMBL" id="LBJQ01000010">
    <property type="protein sequence ID" value="RXH36635.1"/>
    <property type="molecule type" value="Genomic_DNA"/>
</dbReference>
<keyword evidence="2" id="KW-1185">Reference proteome</keyword>
<evidence type="ECO:0000313" key="2">
    <source>
        <dbReference type="Proteomes" id="UP000289546"/>
    </source>
</evidence>
<organism evidence="1 2">
    <name type="scientific">Bradyrhizobium nanningense</name>
    <dbReference type="NCBI Taxonomy" id="1325118"/>
    <lineage>
        <taxon>Bacteria</taxon>
        <taxon>Pseudomonadati</taxon>
        <taxon>Pseudomonadota</taxon>
        <taxon>Alphaproteobacteria</taxon>
        <taxon>Hyphomicrobiales</taxon>
        <taxon>Nitrobacteraceae</taxon>
        <taxon>Bradyrhizobium</taxon>
    </lineage>
</organism>
<evidence type="ECO:0000313" key="1">
    <source>
        <dbReference type="EMBL" id="RXH36635.1"/>
    </source>
</evidence>
<gene>
    <name evidence="1" type="ORF">XH99_06615</name>
</gene>
<reference evidence="1 2" key="1">
    <citation type="submission" date="2015-04" db="EMBL/GenBank/DDBJ databases">
        <title>Comparative genomics of rhizobia nodulating Arachis hypogaea in China.</title>
        <authorList>
            <person name="Li Y."/>
        </authorList>
    </citation>
    <scope>NUCLEOTIDE SEQUENCE [LARGE SCALE GENOMIC DNA]</scope>
    <source>
        <strain evidence="1 2">CCBAU 51757</strain>
    </source>
</reference>